<keyword evidence="2" id="KW-0288">FMN</keyword>
<dbReference type="STRING" id="39490.ERS852448_00066"/>
<dbReference type="SUPFAM" id="SSF52218">
    <property type="entry name" value="Flavoproteins"/>
    <property type="match status" value="1"/>
</dbReference>
<dbReference type="Pfam" id="PF03358">
    <property type="entry name" value="FMN_red"/>
    <property type="match status" value="1"/>
</dbReference>
<dbReference type="InterPro" id="IPR051796">
    <property type="entry name" value="ISF_SsuE-like"/>
</dbReference>
<dbReference type="InterPro" id="IPR005025">
    <property type="entry name" value="FMN_Rdtase-like_dom"/>
</dbReference>
<feature type="domain" description="NADPH-dependent FMN reductase-like" evidence="3">
    <location>
        <begin position="1"/>
        <end position="139"/>
    </location>
</feature>
<name>A0A173QWZ0_EUBRA</name>
<organism evidence="4 5">
    <name type="scientific">Eubacterium ramulus</name>
    <dbReference type="NCBI Taxonomy" id="39490"/>
    <lineage>
        <taxon>Bacteria</taxon>
        <taxon>Bacillati</taxon>
        <taxon>Bacillota</taxon>
        <taxon>Clostridia</taxon>
        <taxon>Eubacteriales</taxon>
        <taxon>Eubacteriaceae</taxon>
        <taxon>Eubacterium</taxon>
    </lineage>
</organism>
<evidence type="ECO:0000313" key="4">
    <source>
        <dbReference type="EMBL" id="CUM70150.1"/>
    </source>
</evidence>
<keyword evidence="1" id="KW-0285">Flavoprotein</keyword>
<dbReference type="EC" id="1.-.-.-" evidence="4"/>
<gene>
    <name evidence="4" type="primary">ywqN</name>
    <name evidence="4" type="ORF">ERS852448_00066</name>
</gene>
<evidence type="ECO:0000256" key="1">
    <source>
        <dbReference type="ARBA" id="ARBA00022630"/>
    </source>
</evidence>
<dbReference type="EMBL" id="CYYA01000001">
    <property type="protein sequence ID" value="CUM70150.1"/>
    <property type="molecule type" value="Genomic_DNA"/>
</dbReference>
<accession>A0A173QWZ0</accession>
<dbReference type="OrthoDB" id="9805976at2"/>
<dbReference type="PANTHER" id="PTHR43278:SF4">
    <property type="entry name" value="NAD(P)H-DEPENDENT FMN-CONTAINING OXIDOREDUCTASE YWQN-RELATED"/>
    <property type="match status" value="1"/>
</dbReference>
<evidence type="ECO:0000259" key="3">
    <source>
        <dbReference type="Pfam" id="PF03358"/>
    </source>
</evidence>
<dbReference type="PANTHER" id="PTHR43278">
    <property type="entry name" value="NAD(P)H-DEPENDENT FMN-CONTAINING OXIDOREDUCTASE YWQN-RELATED"/>
    <property type="match status" value="1"/>
</dbReference>
<dbReference type="Gene3D" id="3.40.50.360">
    <property type="match status" value="1"/>
</dbReference>
<proteinExistence type="predicted"/>
<dbReference type="Proteomes" id="UP000095492">
    <property type="component" value="Unassembled WGS sequence"/>
</dbReference>
<sequence>MKIVVLNGSPRKGGNTEIMTQAFTKGAEKKGHEVVNLPVGTMKIRGCMACEYCFSHNGECAQKDDMTQVYAELKDADMVVFASPIYWFDITAQLKAVIDRLYVGATAGFHFHKTALLLDAGADHVFDAAIEQYRATAAYVKWENCGIITVPNMESKGSMSTCPKLTEVEALGESL</sequence>
<dbReference type="GO" id="GO:0016491">
    <property type="term" value="F:oxidoreductase activity"/>
    <property type="evidence" value="ECO:0007669"/>
    <property type="project" value="UniProtKB-KW"/>
</dbReference>
<protein>
    <submittedName>
        <fullName evidence="4">Putative NAD(P)H-dependent FMN-containing oxidoreductase ywqN</fullName>
        <ecNumber evidence="4">1.-.-.-</ecNumber>
    </submittedName>
</protein>
<dbReference type="AlphaFoldDB" id="A0A173QWZ0"/>
<reference evidence="4 5" key="1">
    <citation type="submission" date="2015-09" db="EMBL/GenBank/DDBJ databases">
        <authorList>
            <consortium name="Pathogen Informatics"/>
        </authorList>
    </citation>
    <scope>NUCLEOTIDE SEQUENCE [LARGE SCALE GENOMIC DNA]</scope>
    <source>
        <strain evidence="4 5">2789STDY5608891</strain>
    </source>
</reference>
<evidence type="ECO:0000313" key="5">
    <source>
        <dbReference type="Proteomes" id="UP000095492"/>
    </source>
</evidence>
<keyword evidence="4" id="KW-0560">Oxidoreductase</keyword>
<dbReference type="GeneID" id="97390580"/>
<dbReference type="InterPro" id="IPR029039">
    <property type="entry name" value="Flavoprotein-like_sf"/>
</dbReference>
<dbReference type="RefSeq" id="WP_055288817.1">
    <property type="nucleotide sequence ID" value="NZ_CAJLEE010000047.1"/>
</dbReference>
<evidence type="ECO:0000256" key="2">
    <source>
        <dbReference type="ARBA" id="ARBA00022643"/>
    </source>
</evidence>